<dbReference type="InterPro" id="IPR036412">
    <property type="entry name" value="HAD-like_sf"/>
</dbReference>
<dbReference type="PANTHER" id="PTHR19288">
    <property type="entry name" value="4-NITROPHENYLPHOSPHATASE-RELATED"/>
    <property type="match status" value="1"/>
</dbReference>
<evidence type="ECO:0000256" key="13">
    <source>
        <dbReference type="ARBA" id="ARBA00047820"/>
    </source>
</evidence>
<dbReference type="Proteomes" id="UP001487740">
    <property type="component" value="Unassembled WGS sequence"/>
</dbReference>
<dbReference type="GO" id="GO:0005829">
    <property type="term" value="C:cytosol"/>
    <property type="evidence" value="ECO:0007669"/>
    <property type="project" value="TreeGrafter"/>
</dbReference>
<keyword evidence="9" id="KW-0460">Magnesium</keyword>
<dbReference type="GO" id="GO:0005634">
    <property type="term" value="C:nucleus"/>
    <property type="evidence" value="ECO:0007669"/>
    <property type="project" value="UniProtKB-SubCell"/>
</dbReference>
<comment type="subcellular location">
    <subcellularLocation>
        <location evidence="3">Cytoplasm</location>
    </subcellularLocation>
    <subcellularLocation>
        <location evidence="2">Nucleus</location>
    </subcellularLocation>
</comment>
<comment type="catalytic activity">
    <reaction evidence="13">
        <text>diphosphate + H2O = 2 phosphate + H(+)</text>
        <dbReference type="Rhea" id="RHEA:24576"/>
        <dbReference type="ChEBI" id="CHEBI:15377"/>
        <dbReference type="ChEBI" id="CHEBI:15378"/>
        <dbReference type="ChEBI" id="CHEBI:33019"/>
        <dbReference type="ChEBI" id="CHEBI:43474"/>
        <dbReference type="EC" id="3.6.1.1"/>
    </reaction>
</comment>
<dbReference type="AlphaFoldDB" id="A0AAW0UEZ4"/>
<evidence type="ECO:0000256" key="6">
    <source>
        <dbReference type="ARBA" id="ARBA00022490"/>
    </source>
</evidence>
<gene>
    <name evidence="15" type="ORF">O3P69_003940</name>
</gene>
<keyword evidence="8" id="KW-0378">Hydrolase</keyword>
<dbReference type="Pfam" id="PF13344">
    <property type="entry name" value="Hydrolase_6"/>
    <property type="match status" value="1"/>
</dbReference>
<dbReference type="PANTHER" id="PTHR19288:SF44">
    <property type="entry name" value="PHOSPHOLYSINE PHOSPHOHISTIDINE INORGANIC PYROPHOSPHATE PHOSPHATASE"/>
    <property type="match status" value="1"/>
</dbReference>
<dbReference type="GO" id="GO:0046872">
    <property type="term" value="F:metal ion binding"/>
    <property type="evidence" value="ECO:0007669"/>
    <property type="project" value="UniProtKB-KW"/>
</dbReference>
<evidence type="ECO:0000256" key="5">
    <source>
        <dbReference type="ARBA" id="ARBA00012146"/>
    </source>
</evidence>
<evidence type="ECO:0000256" key="3">
    <source>
        <dbReference type="ARBA" id="ARBA00004496"/>
    </source>
</evidence>
<dbReference type="SUPFAM" id="SSF56784">
    <property type="entry name" value="HAD-like"/>
    <property type="match status" value="1"/>
</dbReference>
<comment type="similarity">
    <text evidence="4">Belongs to the HAD-like hydrolase superfamily.</text>
</comment>
<dbReference type="InterPro" id="IPR006355">
    <property type="entry name" value="LHPP/HDHD2"/>
</dbReference>
<reference evidence="15 16" key="1">
    <citation type="submission" date="2023-03" db="EMBL/GenBank/DDBJ databases">
        <title>High-quality genome of Scylla paramamosain provides insights in environmental adaptation.</title>
        <authorList>
            <person name="Zhang L."/>
        </authorList>
    </citation>
    <scope>NUCLEOTIDE SEQUENCE [LARGE SCALE GENOMIC DNA]</scope>
    <source>
        <strain evidence="15">LZ_2023a</strain>
        <tissue evidence="15">Muscle</tissue>
    </source>
</reference>
<sequence length="459" mass="49035">MLRNKPIRGALLDITGVLYESGTRVAIPGSVEAVRRLKEAGVGVRLVTNESSIPVAHLSTKLEGMGFEVREREIISPIPAVLKVLEREKLTPHLLVSPQVESEFAHLLSNQTSPNCVVLGDAGNAFSFEALNKAFRALKTMPSPRLIALGRGKYYRHEGELHLDVGPFMSALEYATGVQAEVIGKPAKEFFKAALSDLGVSAEEAIMVGDDIEGDVEGAQGCGVAGVLVRTGKYTPTSETHPCITPAAVQDNLGGSPVATWRTGGASLASPEGVQLDSSGKRARPHQQVHSAPEPLGSVAGKSSRPFCPRAPQVSGRQALLSILPRRPSGQWPESPPVHSAPEPLMSVAGKSSRPFCARAPRVSGWQVLPSILPQRTLGQWLASPPVHSAPEPLRCQVGVQRRDSLRASLAQPQGSCRTGRGQEQCCNGGCDARQQQQQQQQQEQLGAAGDPRREDLHL</sequence>
<evidence type="ECO:0000256" key="1">
    <source>
        <dbReference type="ARBA" id="ARBA00001946"/>
    </source>
</evidence>
<dbReference type="FunFam" id="3.40.50.1000:FF:000051">
    <property type="entry name" value="Phospholysine phosphohistidine inorganic pyrophosphate phosphatase"/>
    <property type="match status" value="1"/>
</dbReference>
<evidence type="ECO:0000256" key="8">
    <source>
        <dbReference type="ARBA" id="ARBA00022801"/>
    </source>
</evidence>
<feature type="compositionally biased region" description="Low complexity" evidence="14">
    <location>
        <begin position="435"/>
        <end position="445"/>
    </location>
</feature>
<evidence type="ECO:0000256" key="10">
    <source>
        <dbReference type="ARBA" id="ARBA00023242"/>
    </source>
</evidence>
<dbReference type="NCBIfam" id="TIGR01460">
    <property type="entry name" value="HAD-SF-IIA"/>
    <property type="match status" value="1"/>
</dbReference>
<evidence type="ECO:0000256" key="4">
    <source>
        <dbReference type="ARBA" id="ARBA00007958"/>
    </source>
</evidence>
<dbReference type="EMBL" id="JARAKH010000012">
    <property type="protein sequence ID" value="KAK8398386.1"/>
    <property type="molecule type" value="Genomic_DNA"/>
</dbReference>
<keyword evidence="6" id="KW-0963">Cytoplasm</keyword>
<comment type="function">
    <text evidence="11">Phosphatase that hydrolyzes imidodiphosphate, 3-phosphohistidine and 6-phospholysine. Has broad substrate specificity and can also hydrolyze inorganic diphosphate, but with lower efficiency.</text>
</comment>
<evidence type="ECO:0000313" key="15">
    <source>
        <dbReference type="EMBL" id="KAK8398386.1"/>
    </source>
</evidence>
<dbReference type="InterPro" id="IPR006357">
    <property type="entry name" value="HAD-SF_hydro_IIA"/>
</dbReference>
<dbReference type="EC" id="3.6.1.1" evidence="5"/>
<evidence type="ECO:0000256" key="12">
    <source>
        <dbReference type="ARBA" id="ARBA00039357"/>
    </source>
</evidence>
<dbReference type="Pfam" id="PF13242">
    <property type="entry name" value="Hydrolase_like"/>
    <property type="match status" value="1"/>
</dbReference>
<keyword evidence="16" id="KW-1185">Reference proteome</keyword>
<protein>
    <recommendedName>
        <fullName evidence="12">Phospholysine phosphohistidine inorganic pyrophosphate phosphatase</fullName>
        <ecNumber evidence="5">3.6.1.1</ecNumber>
    </recommendedName>
</protein>
<evidence type="ECO:0000256" key="7">
    <source>
        <dbReference type="ARBA" id="ARBA00022723"/>
    </source>
</evidence>
<name>A0AAW0UEZ4_SCYPA</name>
<evidence type="ECO:0000313" key="16">
    <source>
        <dbReference type="Proteomes" id="UP001487740"/>
    </source>
</evidence>
<dbReference type="GO" id="GO:0004427">
    <property type="term" value="F:inorganic diphosphate phosphatase activity"/>
    <property type="evidence" value="ECO:0007669"/>
    <property type="project" value="UniProtKB-EC"/>
</dbReference>
<keyword evidence="10" id="KW-0539">Nucleus</keyword>
<feature type="region of interest" description="Disordered" evidence="14">
    <location>
        <begin position="427"/>
        <end position="459"/>
    </location>
</feature>
<keyword evidence="7" id="KW-0479">Metal-binding</keyword>
<feature type="region of interest" description="Disordered" evidence="14">
    <location>
        <begin position="264"/>
        <end position="301"/>
    </location>
</feature>
<accession>A0AAW0UEZ4</accession>
<proteinExistence type="inferred from homology"/>
<comment type="caution">
    <text evidence="15">The sequence shown here is derived from an EMBL/GenBank/DDBJ whole genome shotgun (WGS) entry which is preliminary data.</text>
</comment>
<evidence type="ECO:0000256" key="11">
    <source>
        <dbReference type="ARBA" id="ARBA00037258"/>
    </source>
</evidence>
<evidence type="ECO:0000256" key="9">
    <source>
        <dbReference type="ARBA" id="ARBA00022842"/>
    </source>
</evidence>
<organism evidence="15 16">
    <name type="scientific">Scylla paramamosain</name>
    <name type="common">Mud crab</name>
    <dbReference type="NCBI Taxonomy" id="85552"/>
    <lineage>
        <taxon>Eukaryota</taxon>
        <taxon>Metazoa</taxon>
        <taxon>Ecdysozoa</taxon>
        <taxon>Arthropoda</taxon>
        <taxon>Crustacea</taxon>
        <taxon>Multicrustacea</taxon>
        <taxon>Malacostraca</taxon>
        <taxon>Eumalacostraca</taxon>
        <taxon>Eucarida</taxon>
        <taxon>Decapoda</taxon>
        <taxon>Pleocyemata</taxon>
        <taxon>Brachyura</taxon>
        <taxon>Eubrachyura</taxon>
        <taxon>Portunoidea</taxon>
        <taxon>Portunidae</taxon>
        <taxon>Portuninae</taxon>
        <taxon>Scylla</taxon>
    </lineage>
</organism>
<dbReference type="InterPro" id="IPR023214">
    <property type="entry name" value="HAD_sf"/>
</dbReference>
<evidence type="ECO:0000256" key="14">
    <source>
        <dbReference type="SAM" id="MobiDB-lite"/>
    </source>
</evidence>
<dbReference type="GO" id="GO:0016791">
    <property type="term" value="F:phosphatase activity"/>
    <property type="evidence" value="ECO:0007669"/>
    <property type="project" value="InterPro"/>
</dbReference>
<dbReference type="Gene3D" id="3.40.50.1000">
    <property type="entry name" value="HAD superfamily/HAD-like"/>
    <property type="match status" value="2"/>
</dbReference>
<comment type="cofactor">
    <cofactor evidence="1">
        <name>Mg(2+)</name>
        <dbReference type="ChEBI" id="CHEBI:18420"/>
    </cofactor>
</comment>
<evidence type="ECO:0000256" key="2">
    <source>
        <dbReference type="ARBA" id="ARBA00004123"/>
    </source>
</evidence>
<dbReference type="NCBIfam" id="TIGR01458">
    <property type="entry name" value="HAD-SF-IIA-hyp3"/>
    <property type="match status" value="1"/>
</dbReference>